<dbReference type="Pfam" id="PF12170">
    <property type="entry name" value="DNA_pol3_tau_5"/>
    <property type="match status" value="1"/>
</dbReference>
<gene>
    <name evidence="2" type="ORF">C667_19780</name>
</gene>
<dbReference type="GO" id="GO:0003887">
    <property type="term" value="F:DNA-directed DNA polymerase activity"/>
    <property type="evidence" value="ECO:0007669"/>
    <property type="project" value="InterPro"/>
</dbReference>
<evidence type="ECO:0000313" key="2">
    <source>
        <dbReference type="EMBL" id="ENO95278.1"/>
    </source>
</evidence>
<proteinExistence type="predicted"/>
<dbReference type="Gene3D" id="3.30.300.150">
    <property type="entry name" value="DNA polymerase III, tau subunit, domain V"/>
    <property type="match status" value="1"/>
</dbReference>
<organism evidence="2 3">
    <name type="scientific">Thauera phenylacetica B4P</name>
    <dbReference type="NCBI Taxonomy" id="1234382"/>
    <lineage>
        <taxon>Bacteria</taxon>
        <taxon>Pseudomonadati</taxon>
        <taxon>Pseudomonadota</taxon>
        <taxon>Betaproteobacteria</taxon>
        <taxon>Rhodocyclales</taxon>
        <taxon>Zoogloeaceae</taxon>
        <taxon>Thauera</taxon>
    </lineage>
</organism>
<accession>N6ZLU4</accession>
<comment type="caution">
    <text evidence="2">The sequence shown here is derived from an EMBL/GenBank/DDBJ whole genome shotgun (WGS) entry which is preliminary data.</text>
</comment>
<dbReference type="EMBL" id="AMXF01000243">
    <property type="protein sequence ID" value="ENO95278.1"/>
    <property type="molecule type" value="Genomic_DNA"/>
</dbReference>
<reference evidence="2 3" key="1">
    <citation type="submission" date="2012-09" db="EMBL/GenBank/DDBJ databases">
        <title>Draft Genome Sequences of 6 Strains from Genus Thauera.</title>
        <authorList>
            <person name="Liu B."/>
            <person name="Shapleigh J.P."/>
            <person name="Frostegard A.H."/>
        </authorList>
    </citation>
    <scope>NUCLEOTIDE SEQUENCE [LARGE SCALE GENOMIC DNA]</scope>
    <source>
        <strain evidence="2 3">B4P</strain>
    </source>
</reference>
<dbReference type="AlphaFoldDB" id="N6ZLU4"/>
<feature type="non-terminal residue" evidence="2">
    <location>
        <position position="1"/>
    </location>
</feature>
<dbReference type="RefSeq" id="WP_004377654.1">
    <property type="nucleotide sequence ID" value="NZ_AMXF01000243.1"/>
</dbReference>
<keyword evidence="3" id="KW-1185">Reference proteome</keyword>
<sequence length="139" mass="14873">APVASADAAALLALGDWRGLIRALGLGGLVRELAQHCEWVECGDGVLQLRLSTAHRHLLDMNRGAVERLQDLLGAALGRTLAVRIAIGDIAGETPAQRDAIERQARHAEAVAALEADPFVRELIERFDATLVESTVKPL</sequence>
<feature type="domain" description="DNA polymerase III tau subunit" evidence="1">
    <location>
        <begin position="16"/>
        <end position="136"/>
    </location>
</feature>
<dbReference type="InterPro" id="IPR038249">
    <property type="entry name" value="PolIII_tau_V_sf"/>
</dbReference>
<dbReference type="InterPro" id="IPR021029">
    <property type="entry name" value="DNA_pol_III_tau_dom-5"/>
</dbReference>
<dbReference type="Proteomes" id="UP000013047">
    <property type="component" value="Unassembled WGS sequence"/>
</dbReference>
<evidence type="ECO:0000313" key="3">
    <source>
        <dbReference type="Proteomes" id="UP000013047"/>
    </source>
</evidence>
<name>N6ZLU4_9RHOO</name>
<evidence type="ECO:0000259" key="1">
    <source>
        <dbReference type="Pfam" id="PF12170"/>
    </source>
</evidence>
<protein>
    <submittedName>
        <fullName evidence="2">DNA polymerase III subunit gamma and tau</fullName>
    </submittedName>
</protein>